<protein>
    <submittedName>
        <fullName evidence="2">Uncharacterized protein</fullName>
    </submittedName>
</protein>
<proteinExistence type="predicted"/>
<sequence length="523" mass="58254">MACSIEKMSLNMSKEELLRCPKCSDRLIPRLLDTTKGGLQKIWWTCASNEDSASFCAFPFDMPPEVFWVTRCPSEIEKNVIPEPNFEKLPKRFLQRYYPSLLRSSSRQSEESGRGYIMKTKNKKSRSRSDGVSVGTSDSGLLANSDISKPAEQSLQAISSDAVMSPTGTDADVYSACPPTPDLDDCPQSPDDSDAASSQGSISGCVAVASTSGSSTYSQRLLTYSSKRSHSKDPDAPPSKRRVFRPFQDSSAPSVHRPNIITHIKVMPPSPFVCTTVEPMEKLKAAISIMHSKSGERPSDVELRKVGLNSGYMKKVDSWNRSAIFEAIEEDCKKTLRKAGQRILAGYEPKRVQPAPTDETLERIEMNEARTVVDRLLTAKAQQRHGMPEEAQQYLDQPRVQVEQFYPTQYAAPQSPYQKMQPPPDAYAYQVPPQDEPRQIASTEAYGHYFDDAQQQVDWTGQARAVSEFGYGDDWYDTDQFIDYTGAEPGPGGTTYMMPAEPTQSEMPPEAEVSDPLNLDIWP</sequence>
<dbReference type="Proteomes" id="UP001177023">
    <property type="component" value="Unassembled WGS sequence"/>
</dbReference>
<keyword evidence="3" id="KW-1185">Reference proteome</keyword>
<gene>
    <name evidence="2" type="ORF">MSPICULIGERA_LOCUS15990</name>
</gene>
<feature type="non-terminal residue" evidence="2">
    <location>
        <position position="523"/>
    </location>
</feature>
<evidence type="ECO:0000256" key="1">
    <source>
        <dbReference type="SAM" id="MobiDB-lite"/>
    </source>
</evidence>
<name>A0AA36D0N6_9BILA</name>
<feature type="compositionally biased region" description="Low complexity" evidence="1">
    <location>
        <begin position="130"/>
        <end position="139"/>
    </location>
</feature>
<feature type="region of interest" description="Disordered" evidence="1">
    <location>
        <begin position="169"/>
        <end position="200"/>
    </location>
</feature>
<organism evidence="2 3">
    <name type="scientific">Mesorhabditis spiculigera</name>
    <dbReference type="NCBI Taxonomy" id="96644"/>
    <lineage>
        <taxon>Eukaryota</taxon>
        <taxon>Metazoa</taxon>
        <taxon>Ecdysozoa</taxon>
        <taxon>Nematoda</taxon>
        <taxon>Chromadorea</taxon>
        <taxon>Rhabditida</taxon>
        <taxon>Rhabditina</taxon>
        <taxon>Rhabditomorpha</taxon>
        <taxon>Rhabditoidea</taxon>
        <taxon>Rhabditidae</taxon>
        <taxon>Mesorhabditinae</taxon>
        <taxon>Mesorhabditis</taxon>
    </lineage>
</organism>
<dbReference type="AlphaFoldDB" id="A0AA36D0N6"/>
<evidence type="ECO:0000313" key="2">
    <source>
        <dbReference type="EMBL" id="CAJ0577722.1"/>
    </source>
</evidence>
<evidence type="ECO:0000313" key="3">
    <source>
        <dbReference type="Proteomes" id="UP001177023"/>
    </source>
</evidence>
<dbReference type="EMBL" id="CATQJA010002651">
    <property type="protein sequence ID" value="CAJ0577722.1"/>
    <property type="molecule type" value="Genomic_DNA"/>
</dbReference>
<feature type="compositionally biased region" description="Low complexity" evidence="1">
    <location>
        <begin position="186"/>
        <end position="200"/>
    </location>
</feature>
<feature type="region of interest" description="Disordered" evidence="1">
    <location>
        <begin position="104"/>
        <end position="144"/>
    </location>
</feature>
<reference evidence="2" key="1">
    <citation type="submission" date="2023-06" db="EMBL/GenBank/DDBJ databases">
        <authorList>
            <person name="Delattre M."/>
        </authorList>
    </citation>
    <scope>NUCLEOTIDE SEQUENCE</scope>
    <source>
        <strain evidence="2">AF72</strain>
    </source>
</reference>
<feature type="region of interest" description="Disordered" evidence="1">
    <location>
        <begin position="224"/>
        <end position="255"/>
    </location>
</feature>
<comment type="caution">
    <text evidence="2">The sequence shown here is derived from an EMBL/GenBank/DDBJ whole genome shotgun (WGS) entry which is preliminary data.</text>
</comment>
<accession>A0AA36D0N6</accession>
<feature type="region of interest" description="Disordered" evidence="1">
    <location>
        <begin position="482"/>
        <end position="523"/>
    </location>
</feature>